<name>A0ABD3P4T7_9STRA</name>
<dbReference type="Pfam" id="PF01447">
    <property type="entry name" value="Peptidase_M4"/>
    <property type="match status" value="1"/>
</dbReference>
<dbReference type="Proteomes" id="UP001530315">
    <property type="component" value="Unassembled WGS sequence"/>
</dbReference>
<dbReference type="AlphaFoldDB" id="A0ABD3P4T7"/>
<accession>A0ABD3P4T7</accession>
<dbReference type="PANTHER" id="PTHR33794:SF1">
    <property type="entry name" value="BACILLOLYSIN"/>
    <property type="match status" value="1"/>
</dbReference>
<evidence type="ECO:0000259" key="1">
    <source>
        <dbReference type="Pfam" id="PF01447"/>
    </source>
</evidence>
<dbReference type="SUPFAM" id="SSF55486">
    <property type="entry name" value="Metalloproteases ('zincins'), catalytic domain"/>
    <property type="match status" value="1"/>
</dbReference>
<protein>
    <recommendedName>
        <fullName evidence="1">Peptidase M4 domain-containing protein</fullName>
    </recommendedName>
</protein>
<dbReference type="PRINTS" id="PR00730">
    <property type="entry name" value="THERMOLYSIN"/>
</dbReference>
<dbReference type="PANTHER" id="PTHR33794">
    <property type="entry name" value="BACILLOLYSIN"/>
    <property type="match status" value="1"/>
</dbReference>
<evidence type="ECO:0000313" key="2">
    <source>
        <dbReference type="EMBL" id="KAL3782828.1"/>
    </source>
</evidence>
<keyword evidence="3" id="KW-1185">Reference proteome</keyword>
<dbReference type="InterPro" id="IPR013856">
    <property type="entry name" value="Peptidase_M4_domain"/>
</dbReference>
<evidence type="ECO:0000313" key="3">
    <source>
        <dbReference type="Proteomes" id="UP001530315"/>
    </source>
</evidence>
<gene>
    <name evidence="2" type="ORF">ACHAW5_000100</name>
</gene>
<sequence>MMVHSDPDGNVLAVNGKLVNDSTVPSAEPTINFATAIAIALAKSRILSEFHSQCGKPSLTIVHGLNDGESHLAWTYIVRYNVIDEEGYYSRPYRDQIFAYANGDMGLIQFHSLIYGALFMNTKNCIRTTTACSTISTSNNTISMSDTVINDAHNYDIDTYNYYKTKFGWDSINGAGMTLASQVHYDVDHNNAFWYESQMTYGDGDGVTFSLLSQGLNIVAHELTHGITEWESSLMFMDESGALTQ</sequence>
<dbReference type="InterPro" id="IPR050728">
    <property type="entry name" value="Zinc_Metalloprotease_M4"/>
</dbReference>
<dbReference type="Gene3D" id="3.10.170.10">
    <property type="match status" value="1"/>
</dbReference>
<feature type="domain" description="Peptidase M4" evidence="1">
    <location>
        <begin position="127"/>
        <end position="229"/>
    </location>
</feature>
<dbReference type="InterPro" id="IPR023612">
    <property type="entry name" value="Peptidase_M4"/>
</dbReference>
<dbReference type="EMBL" id="JALLAZ020000999">
    <property type="protein sequence ID" value="KAL3782828.1"/>
    <property type="molecule type" value="Genomic_DNA"/>
</dbReference>
<comment type="caution">
    <text evidence="2">The sequence shown here is derived from an EMBL/GenBank/DDBJ whole genome shotgun (WGS) entry which is preliminary data.</text>
</comment>
<organism evidence="2 3">
    <name type="scientific">Stephanodiscus triporus</name>
    <dbReference type="NCBI Taxonomy" id="2934178"/>
    <lineage>
        <taxon>Eukaryota</taxon>
        <taxon>Sar</taxon>
        <taxon>Stramenopiles</taxon>
        <taxon>Ochrophyta</taxon>
        <taxon>Bacillariophyta</taxon>
        <taxon>Coscinodiscophyceae</taxon>
        <taxon>Thalassiosirophycidae</taxon>
        <taxon>Stephanodiscales</taxon>
        <taxon>Stephanodiscaceae</taxon>
        <taxon>Stephanodiscus</taxon>
    </lineage>
</organism>
<reference evidence="2 3" key="1">
    <citation type="submission" date="2024-10" db="EMBL/GenBank/DDBJ databases">
        <title>Updated reference genomes for cyclostephanoid diatoms.</title>
        <authorList>
            <person name="Roberts W.R."/>
            <person name="Alverson A.J."/>
        </authorList>
    </citation>
    <scope>NUCLEOTIDE SEQUENCE [LARGE SCALE GENOMIC DNA]</scope>
    <source>
        <strain evidence="2 3">AJA276-08</strain>
    </source>
</reference>
<proteinExistence type="predicted"/>